<sequence>MIEIKSALEDQTYKLMDLENKLKPLGYVIGGGWEYDHGHFDYEMESDGSYLFVRVPFRPVEGEELDMKGVNVTIERPFLLAHKYEDGLDEDVHDPNPLLNQFSEPEDSDAEFPQEWVNTGKEYVRELEEVLINGVHISPRK</sequence>
<dbReference type="AlphaFoldDB" id="A0A3A9K231"/>
<evidence type="ECO:0000313" key="1">
    <source>
        <dbReference type="EMBL" id="RKL64980.1"/>
    </source>
</evidence>
<proteinExistence type="predicted"/>
<protein>
    <recommendedName>
        <fullName evidence="3">YugN-like family protein</fullName>
    </recommendedName>
</protein>
<reference evidence="1 2" key="1">
    <citation type="submission" date="2017-10" db="EMBL/GenBank/DDBJ databases">
        <title>Bacillus sp. nov., a halophilic bacterium isolated from a Keqin Lake.</title>
        <authorList>
            <person name="Wang H."/>
        </authorList>
    </citation>
    <scope>NUCLEOTIDE SEQUENCE [LARGE SCALE GENOMIC DNA]</scope>
    <source>
        <strain evidence="1 2">KCTC 13187</strain>
    </source>
</reference>
<dbReference type="OrthoDB" id="2988890at2"/>
<dbReference type="InterPro" id="IPR036491">
    <property type="entry name" value="YugN-like_sf"/>
</dbReference>
<dbReference type="EMBL" id="PDOE01000026">
    <property type="protein sequence ID" value="RKL64980.1"/>
    <property type="molecule type" value="Genomic_DNA"/>
</dbReference>
<dbReference type="Gene3D" id="3.30.310.100">
    <property type="entry name" value="YugN-like"/>
    <property type="match status" value="1"/>
</dbReference>
<dbReference type="Proteomes" id="UP000281498">
    <property type="component" value="Unassembled WGS sequence"/>
</dbReference>
<evidence type="ECO:0000313" key="2">
    <source>
        <dbReference type="Proteomes" id="UP000281498"/>
    </source>
</evidence>
<dbReference type="Pfam" id="PF08868">
    <property type="entry name" value="YugN"/>
    <property type="match status" value="1"/>
</dbReference>
<accession>A0A3A9K231</accession>
<dbReference type="RefSeq" id="WP_110938968.1">
    <property type="nucleotide sequence ID" value="NZ_KZ614148.1"/>
</dbReference>
<comment type="caution">
    <text evidence="1">The sequence shown here is derived from an EMBL/GenBank/DDBJ whole genome shotgun (WGS) entry which is preliminary data.</text>
</comment>
<organism evidence="1 2">
    <name type="scientific">Salipaludibacillus neizhouensis</name>
    <dbReference type="NCBI Taxonomy" id="885475"/>
    <lineage>
        <taxon>Bacteria</taxon>
        <taxon>Bacillati</taxon>
        <taxon>Bacillota</taxon>
        <taxon>Bacilli</taxon>
        <taxon>Bacillales</taxon>
        <taxon>Bacillaceae</taxon>
    </lineage>
</organism>
<dbReference type="InterPro" id="IPR014967">
    <property type="entry name" value="Uncharacterised_YugN-like"/>
</dbReference>
<keyword evidence="2" id="KW-1185">Reference proteome</keyword>
<dbReference type="SUPFAM" id="SSF160755">
    <property type="entry name" value="YugN-like"/>
    <property type="match status" value="1"/>
</dbReference>
<gene>
    <name evidence="1" type="ORF">CR203_23165</name>
</gene>
<evidence type="ECO:0008006" key="3">
    <source>
        <dbReference type="Google" id="ProtNLM"/>
    </source>
</evidence>
<name>A0A3A9K231_9BACI</name>